<dbReference type="InterPro" id="IPR011006">
    <property type="entry name" value="CheY-like_superfamily"/>
</dbReference>
<dbReference type="GO" id="GO:0005886">
    <property type="term" value="C:plasma membrane"/>
    <property type="evidence" value="ECO:0007669"/>
    <property type="project" value="TreeGrafter"/>
</dbReference>
<dbReference type="SUPFAM" id="SSF47226">
    <property type="entry name" value="Histidine-containing phosphotransfer domain, HPT domain"/>
    <property type="match status" value="1"/>
</dbReference>
<keyword evidence="11" id="KW-1185">Reference proteome</keyword>
<dbReference type="SUPFAM" id="SSF55874">
    <property type="entry name" value="ATPase domain of HSP90 chaperone/DNA topoisomerase II/histidine kinase"/>
    <property type="match status" value="1"/>
</dbReference>
<dbReference type="SUPFAM" id="SSF52172">
    <property type="entry name" value="CheY-like"/>
    <property type="match status" value="1"/>
</dbReference>
<dbReference type="OrthoDB" id="7873557at2"/>
<feature type="compositionally biased region" description="Polar residues" evidence="7">
    <location>
        <begin position="1"/>
        <end position="11"/>
    </location>
</feature>
<dbReference type="PANTHER" id="PTHR43047">
    <property type="entry name" value="TWO-COMPONENT HISTIDINE PROTEIN KINASE"/>
    <property type="match status" value="1"/>
</dbReference>
<dbReference type="Gene3D" id="1.20.120.160">
    <property type="entry name" value="HPT domain"/>
    <property type="match status" value="1"/>
</dbReference>
<keyword evidence="3 6" id="KW-0597">Phosphoprotein</keyword>
<feature type="domain" description="Response regulatory" evidence="9">
    <location>
        <begin position="259"/>
        <end position="378"/>
    </location>
</feature>
<dbReference type="InterPro" id="IPR036641">
    <property type="entry name" value="HPT_dom_sf"/>
</dbReference>
<proteinExistence type="predicted"/>
<name>A0A1H7MIW3_9RHOB</name>
<organism evidence="10 11">
    <name type="scientific">Jannaschia helgolandensis</name>
    <dbReference type="NCBI Taxonomy" id="188906"/>
    <lineage>
        <taxon>Bacteria</taxon>
        <taxon>Pseudomonadati</taxon>
        <taxon>Pseudomonadota</taxon>
        <taxon>Alphaproteobacteria</taxon>
        <taxon>Rhodobacterales</taxon>
        <taxon>Roseobacteraceae</taxon>
        <taxon>Jannaschia</taxon>
    </lineage>
</organism>
<gene>
    <name evidence="10" type="ORF">SAMN04488526_1961</name>
</gene>
<comment type="catalytic activity">
    <reaction evidence="1">
        <text>ATP + protein L-histidine = ADP + protein N-phospho-L-histidine.</text>
        <dbReference type="EC" id="2.7.13.3"/>
    </reaction>
</comment>
<dbReference type="PROSITE" id="PS50109">
    <property type="entry name" value="HIS_KIN"/>
    <property type="match status" value="1"/>
</dbReference>
<dbReference type="GO" id="GO:0000155">
    <property type="term" value="F:phosphorelay sensor kinase activity"/>
    <property type="evidence" value="ECO:0007669"/>
    <property type="project" value="InterPro"/>
</dbReference>
<evidence type="ECO:0000259" key="9">
    <source>
        <dbReference type="PROSITE" id="PS50110"/>
    </source>
</evidence>
<evidence type="ECO:0000313" key="11">
    <source>
        <dbReference type="Proteomes" id="UP000199283"/>
    </source>
</evidence>
<dbReference type="Gene3D" id="3.40.50.2300">
    <property type="match status" value="1"/>
</dbReference>
<dbReference type="CDD" id="cd17546">
    <property type="entry name" value="REC_hyHK_CKI1_RcsC-like"/>
    <property type="match status" value="1"/>
</dbReference>
<dbReference type="RefSeq" id="WP_092762266.1">
    <property type="nucleotide sequence ID" value="NZ_FNZQ01000003.1"/>
</dbReference>
<dbReference type="Proteomes" id="UP000199283">
    <property type="component" value="Unassembled WGS sequence"/>
</dbReference>
<dbReference type="InterPro" id="IPR001789">
    <property type="entry name" value="Sig_transdc_resp-reg_receiver"/>
</dbReference>
<dbReference type="InterPro" id="IPR003661">
    <property type="entry name" value="HisK_dim/P_dom"/>
</dbReference>
<dbReference type="GO" id="GO:0009927">
    <property type="term" value="F:histidine phosphotransfer kinase activity"/>
    <property type="evidence" value="ECO:0007669"/>
    <property type="project" value="TreeGrafter"/>
</dbReference>
<keyword evidence="5 10" id="KW-0418">Kinase</keyword>
<dbReference type="PROSITE" id="PS50110">
    <property type="entry name" value="RESPONSE_REGULATORY"/>
    <property type="match status" value="1"/>
</dbReference>
<dbReference type="STRING" id="188906.SAMN04488526_1961"/>
<dbReference type="Gene3D" id="3.30.565.10">
    <property type="entry name" value="Histidine kinase-like ATPase, C-terminal domain"/>
    <property type="match status" value="1"/>
</dbReference>
<reference evidence="10 11" key="1">
    <citation type="submission" date="2016-10" db="EMBL/GenBank/DDBJ databases">
        <authorList>
            <person name="de Groot N.N."/>
        </authorList>
    </citation>
    <scope>NUCLEOTIDE SEQUENCE [LARGE SCALE GENOMIC DNA]</scope>
    <source>
        <strain evidence="10 11">DSM 14858</strain>
    </source>
</reference>
<evidence type="ECO:0000256" key="4">
    <source>
        <dbReference type="ARBA" id="ARBA00022679"/>
    </source>
</evidence>
<evidence type="ECO:0000256" key="5">
    <source>
        <dbReference type="ARBA" id="ARBA00022777"/>
    </source>
</evidence>
<dbReference type="SMART" id="SM00448">
    <property type="entry name" value="REC"/>
    <property type="match status" value="1"/>
</dbReference>
<dbReference type="Pfam" id="PF00072">
    <property type="entry name" value="Response_reg"/>
    <property type="match status" value="1"/>
</dbReference>
<evidence type="ECO:0000256" key="2">
    <source>
        <dbReference type="ARBA" id="ARBA00012438"/>
    </source>
</evidence>
<keyword evidence="4" id="KW-0808">Transferase</keyword>
<dbReference type="Pfam" id="PF02518">
    <property type="entry name" value="HATPase_c"/>
    <property type="match status" value="1"/>
</dbReference>
<dbReference type="PRINTS" id="PR00344">
    <property type="entry name" value="BCTRLSENSOR"/>
</dbReference>
<accession>A0A1H7MIW3</accession>
<dbReference type="PANTHER" id="PTHR43047:SF72">
    <property type="entry name" value="OSMOSENSING HISTIDINE PROTEIN KINASE SLN1"/>
    <property type="match status" value="1"/>
</dbReference>
<sequence length="503" mass="53658">MTDSAGHNGSDAQDPDVGVSGPGAPDGMQLLAHDIRSAVSDVIGGVRLMDRDTLPDDALQQLDRVQTASELLARLVEELLGGTPRDTVGLVGNLNLSRFLDDEVRRWHGAAHGTGTKVTLDRAANLPAIVQINLLHLRRIVSNLMGNALRHAEGGRVTLGAELYSHGETLSICVSDNGKGFPPDLLPVLFEPAARGEGGAPGTGMGLHIAAAHAKAIGGILTAANVATGGARVTLTLPKAVWCRADEPDDALPDLRGYRVLVADDSATNRTLVRGMLTRLGAECELARDGIEALNWMARERFDLVLVDIEMPVLGGLDVLRSERLRQARGIAPPTSMLAMTAYVLRDNRDVIYEAGADGILAKPLGSIEDFSKTIHHYLKIAPDPSGWAPEMAPALSAVTLSELMSAAGPEFQDQLLDRLREDLAMVERYLKDALVAGDVPAIRSQTHILLSLSSAIGALPLQEAARHLNQIGRDGDPDKMRSAGKVCLERLAQLRHELPDAV</sequence>
<dbReference type="CDD" id="cd00082">
    <property type="entry name" value="HisKA"/>
    <property type="match status" value="1"/>
</dbReference>
<evidence type="ECO:0000259" key="8">
    <source>
        <dbReference type="PROSITE" id="PS50109"/>
    </source>
</evidence>
<protein>
    <recommendedName>
        <fullName evidence="2">histidine kinase</fullName>
        <ecNumber evidence="2">2.7.13.3</ecNumber>
    </recommendedName>
</protein>
<dbReference type="SMART" id="SM00387">
    <property type="entry name" value="HATPase_c"/>
    <property type="match status" value="1"/>
</dbReference>
<dbReference type="EC" id="2.7.13.3" evidence="2"/>
<dbReference type="InterPro" id="IPR005467">
    <property type="entry name" value="His_kinase_dom"/>
</dbReference>
<evidence type="ECO:0000256" key="1">
    <source>
        <dbReference type="ARBA" id="ARBA00000085"/>
    </source>
</evidence>
<evidence type="ECO:0000256" key="3">
    <source>
        <dbReference type="ARBA" id="ARBA00022553"/>
    </source>
</evidence>
<evidence type="ECO:0000256" key="6">
    <source>
        <dbReference type="PROSITE-ProRule" id="PRU00169"/>
    </source>
</evidence>
<dbReference type="EMBL" id="FNZQ01000003">
    <property type="protein sequence ID" value="SEL11260.1"/>
    <property type="molecule type" value="Genomic_DNA"/>
</dbReference>
<evidence type="ECO:0000256" key="7">
    <source>
        <dbReference type="SAM" id="MobiDB-lite"/>
    </source>
</evidence>
<dbReference type="AlphaFoldDB" id="A0A1H7MIW3"/>
<dbReference type="InterPro" id="IPR036890">
    <property type="entry name" value="HATPase_C_sf"/>
</dbReference>
<dbReference type="InterPro" id="IPR004358">
    <property type="entry name" value="Sig_transdc_His_kin-like_C"/>
</dbReference>
<evidence type="ECO:0000313" key="10">
    <source>
        <dbReference type="EMBL" id="SEL11260.1"/>
    </source>
</evidence>
<feature type="region of interest" description="Disordered" evidence="7">
    <location>
        <begin position="1"/>
        <end position="26"/>
    </location>
</feature>
<feature type="domain" description="Histidine kinase" evidence="8">
    <location>
        <begin position="30"/>
        <end position="241"/>
    </location>
</feature>
<dbReference type="InterPro" id="IPR003594">
    <property type="entry name" value="HATPase_dom"/>
</dbReference>
<feature type="modified residue" description="4-aspartylphosphate" evidence="6">
    <location>
        <position position="308"/>
    </location>
</feature>